<accession>A0A5C3PMB7</accession>
<evidence type="ECO:0000313" key="2">
    <source>
        <dbReference type="Proteomes" id="UP000308197"/>
    </source>
</evidence>
<reference evidence="1 2" key="1">
    <citation type="journal article" date="2019" name="Nat. Ecol. Evol.">
        <title>Megaphylogeny resolves global patterns of mushroom evolution.</title>
        <authorList>
            <person name="Varga T."/>
            <person name="Krizsan K."/>
            <person name="Foldi C."/>
            <person name="Dima B."/>
            <person name="Sanchez-Garcia M."/>
            <person name="Sanchez-Ramirez S."/>
            <person name="Szollosi G.J."/>
            <person name="Szarkandi J.G."/>
            <person name="Papp V."/>
            <person name="Albert L."/>
            <person name="Andreopoulos W."/>
            <person name="Angelini C."/>
            <person name="Antonin V."/>
            <person name="Barry K.W."/>
            <person name="Bougher N.L."/>
            <person name="Buchanan P."/>
            <person name="Buyck B."/>
            <person name="Bense V."/>
            <person name="Catcheside P."/>
            <person name="Chovatia M."/>
            <person name="Cooper J."/>
            <person name="Damon W."/>
            <person name="Desjardin D."/>
            <person name="Finy P."/>
            <person name="Geml J."/>
            <person name="Haridas S."/>
            <person name="Hughes K."/>
            <person name="Justo A."/>
            <person name="Karasinski D."/>
            <person name="Kautmanova I."/>
            <person name="Kiss B."/>
            <person name="Kocsube S."/>
            <person name="Kotiranta H."/>
            <person name="LaButti K.M."/>
            <person name="Lechner B.E."/>
            <person name="Liimatainen K."/>
            <person name="Lipzen A."/>
            <person name="Lukacs Z."/>
            <person name="Mihaltcheva S."/>
            <person name="Morgado L.N."/>
            <person name="Niskanen T."/>
            <person name="Noordeloos M.E."/>
            <person name="Ohm R.A."/>
            <person name="Ortiz-Santana B."/>
            <person name="Ovrebo C."/>
            <person name="Racz N."/>
            <person name="Riley R."/>
            <person name="Savchenko A."/>
            <person name="Shiryaev A."/>
            <person name="Soop K."/>
            <person name="Spirin V."/>
            <person name="Szebenyi C."/>
            <person name="Tomsovsky M."/>
            <person name="Tulloss R.E."/>
            <person name="Uehling J."/>
            <person name="Grigoriev I.V."/>
            <person name="Vagvolgyi C."/>
            <person name="Papp T."/>
            <person name="Martin F.M."/>
            <person name="Miettinen O."/>
            <person name="Hibbett D.S."/>
            <person name="Nagy L.G."/>
        </authorList>
    </citation>
    <scope>NUCLEOTIDE SEQUENCE [LARGE SCALE GENOMIC DNA]</scope>
    <source>
        <strain evidence="1 2">HHB13444</strain>
    </source>
</reference>
<gene>
    <name evidence="1" type="ORF">K466DRAFT_370488</name>
</gene>
<evidence type="ECO:0000313" key="1">
    <source>
        <dbReference type="EMBL" id="TFK90666.1"/>
    </source>
</evidence>
<dbReference type="InParanoid" id="A0A5C3PMB7"/>
<dbReference type="EMBL" id="ML211039">
    <property type="protein sequence ID" value="TFK90666.1"/>
    <property type="molecule type" value="Genomic_DNA"/>
</dbReference>
<keyword evidence="2" id="KW-1185">Reference proteome</keyword>
<dbReference type="Proteomes" id="UP000308197">
    <property type="component" value="Unassembled WGS sequence"/>
</dbReference>
<dbReference type="AlphaFoldDB" id="A0A5C3PMB7"/>
<protein>
    <submittedName>
        <fullName evidence="1">Uncharacterized protein</fullName>
    </submittedName>
</protein>
<sequence length="154" mass="17385">MHEPHRHRLRCEGLRRTRPQLAEEILAISPYSAHCAKRTNSGSRMSPCPLGNFVPWPWAYCLASSVLAHILHNSTLLRSFGVILSSSAGTPNACHCVEEEHTRASYNPRGLLNTDAPGHCRPRLLSRERWLLRQWCTSGEACMWTRSSGPSRTR</sequence>
<proteinExistence type="predicted"/>
<name>A0A5C3PMB7_9APHY</name>
<organism evidence="1 2">
    <name type="scientific">Polyporus arcularius HHB13444</name>
    <dbReference type="NCBI Taxonomy" id="1314778"/>
    <lineage>
        <taxon>Eukaryota</taxon>
        <taxon>Fungi</taxon>
        <taxon>Dikarya</taxon>
        <taxon>Basidiomycota</taxon>
        <taxon>Agaricomycotina</taxon>
        <taxon>Agaricomycetes</taxon>
        <taxon>Polyporales</taxon>
        <taxon>Polyporaceae</taxon>
        <taxon>Polyporus</taxon>
    </lineage>
</organism>